<dbReference type="Proteomes" id="UP000284178">
    <property type="component" value="Unassembled WGS sequence"/>
</dbReference>
<evidence type="ECO:0000256" key="1">
    <source>
        <dbReference type="ARBA" id="ARBA00093462"/>
    </source>
</evidence>
<sequence length="406" mass="46239">MELKAKDGYRSEVLRPLGADALNSLMSLYQPLVGCAGAALYLTLISEAKHQRSFEPHGRLCQIMNMDITVLERSRRKLEEMMLMRSYIKTGEGKDNYIYVLYPPLEADRFFKHEVLGRLYARIMGAKQYQLSLNKLAHIELSREGFEEVSEQFKSSVIENWDAESEEQFASIKPRYNFDAGDHPAIHFDYERFLTRASNLVFPIEARTNENLRLIGELATMYGLSADEMLILVGRCTDNTNNTLDGEKLRSTAFVMKAKKPAKKVSDDPYDLPPVAFLQSKQNGVPVQDSDKRTIEKLITEMKMDPKVVNILLEHVLSISDNKLVPSFVASLAAAWIRSGVDTAEKAMAEAKKPRGRSGRGGSRKDVLPDYYVQMKTGSEKETAEETDFDREEFEEIRRRLREQEG</sequence>
<evidence type="ECO:0000259" key="3">
    <source>
        <dbReference type="Pfam" id="PF07261"/>
    </source>
</evidence>
<organism evidence="5 6">
    <name type="scientific">Holdemania filiformis</name>
    <dbReference type="NCBI Taxonomy" id="61171"/>
    <lineage>
        <taxon>Bacteria</taxon>
        <taxon>Bacillati</taxon>
        <taxon>Bacillota</taxon>
        <taxon>Erysipelotrichia</taxon>
        <taxon>Erysipelotrichales</taxon>
        <taxon>Erysipelotrichaceae</taxon>
        <taxon>Holdemania</taxon>
    </lineage>
</organism>
<feature type="domain" description="Replicative helicase loading/DNA remodeling protein DnaB N-terminal winged helix" evidence="4">
    <location>
        <begin position="22"/>
        <end position="212"/>
    </location>
</feature>
<dbReference type="GeneID" id="83014397"/>
<dbReference type="Pfam" id="PF07261">
    <property type="entry name" value="DnaB_2"/>
    <property type="match status" value="1"/>
</dbReference>
<comment type="similarity">
    <text evidence="1">Belongs to the DnaB/DnaD family.</text>
</comment>
<dbReference type="AlphaFoldDB" id="A0A412G676"/>
<dbReference type="RefSeq" id="WP_006059029.1">
    <property type="nucleotide sequence ID" value="NZ_CABJCV010000002.1"/>
</dbReference>
<comment type="caution">
    <text evidence="5">The sequence shown here is derived from an EMBL/GenBank/DDBJ whole genome shotgun (WGS) entry which is preliminary data.</text>
</comment>
<protein>
    <submittedName>
        <fullName evidence="5">Uncharacterized protein</fullName>
    </submittedName>
</protein>
<accession>A0A412G676</accession>
<dbReference type="EMBL" id="QRUP01000002">
    <property type="protein sequence ID" value="RGR76357.1"/>
    <property type="molecule type" value="Genomic_DNA"/>
</dbReference>
<name>A0A412G676_9FIRM</name>
<evidence type="ECO:0000313" key="5">
    <source>
        <dbReference type="EMBL" id="RGR76357.1"/>
    </source>
</evidence>
<proteinExistence type="inferred from homology"/>
<evidence type="ECO:0000256" key="2">
    <source>
        <dbReference type="SAM" id="MobiDB-lite"/>
    </source>
</evidence>
<evidence type="ECO:0000259" key="4">
    <source>
        <dbReference type="Pfam" id="PF25888"/>
    </source>
</evidence>
<gene>
    <name evidence="5" type="ORF">DWY25_03105</name>
</gene>
<dbReference type="Pfam" id="PF25888">
    <property type="entry name" value="WHD_DnaB"/>
    <property type="match status" value="1"/>
</dbReference>
<keyword evidence="6" id="KW-1185">Reference proteome</keyword>
<evidence type="ECO:0000313" key="6">
    <source>
        <dbReference type="Proteomes" id="UP000284178"/>
    </source>
</evidence>
<reference evidence="5 6" key="1">
    <citation type="submission" date="2018-08" db="EMBL/GenBank/DDBJ databases">
        <title>A genome reference for cultivated species of the human gut microbiota.</title>
        <authorList>
            <person name="Zou Y."/>
            <person name="Xue W."/>
            <person name="Luo G."/>
        </authorList>
    </citation>
    <scope>NUCLEOTIDE SEQUENCE [LARGE SCALE GENOMIC DNA]</scope>
    <source>
        <strain evidence="5 6">AF24-29</strain>
    </source>
</reference>
<dbReference type="InterPro" id="IPR058660">
    <property type="entry name" value="WHD_DnaB"/>
</dbReference>
<feature type="region of interest" description="Disordered" evidence="2">
    <location>
        <begin position="348"/>
        <end position="393"/>
    </location>
</feature>
<feature type="domain" description="DnaB/C C-terminal" evidence="3">
    <location>
        <begin position="281"/>
        <end position="350"/>
    </location>
</feature>
<dbReference type="InterPro" id="IPR006343">
    <property type="entry name" value="DnaB/C_C"/>
</dbReference>